<evidence type="ECO:0008006" key="6">
    <source>
        <dbReference type="Google" id="ProtNLM"/>
    </source>
</evidence>
<accession>A0A8H4P996</accession>
<evidence type="ECO:0000256" key="1">
    <source>
        <dbReference type="ARBA" id="ARBA00006484"/>
    </source>
</evidence>
<dbReference type="InterPro" id="IPR036291">
    <property type="entry name" value="NAD(P)-bd_dom_sf"/>
</dbReference>
<dbReference type="EMBL" id="JAADJG010000182">
    <property type="protein sequence ID" value="KAF4452582.1"/>
    <property type="molecule type" value="Genomic_DNA"/>
</dbReference>
<keyword evidence="3" id="KW-0560">Oxidoreductase</keyword>
<reference evidence="4" key="1">
    <citation type="submission" date="2020-01" db="EMBL/GenBank/DDBJ databases">
        <title>Identification and distribution of gene clusters putatively required for synthesis of sphingolipid metabolism inhibitors in phylogenetically diverse species of the filamentous fungus Fusarium.</title>
        <authorList>
            <person name="Kim H.-S."/>
            <person name="Busman M."/>
            <person name="Brown D.W."/>
            <person name="Divon H."/>
            <person name="Uhlig S."/>
            <person name="Proctor R.H."/>
        </authorList>
    </citation>
    <scope>NUCLEOTIDE SEQUENCE</scope>
    <source>
        <strain evidence="4">NRRL 53441</strain>
    </source>
</reference>
<dbReference type="Proteomes" id="UP000605986">
    <property type="component" value="Unassembled WGS sequence"/>
</dbReference>
<dbReference type="AlphaFoldDB" id="A0A8H4P996"/>
<evidence type="ECO:0000313" key="5">
    <source>
        <dbReference type="Proteomes" id="UP000605986"/>
    </source>
</evidence>
<dbReference type="GO" id="GO:0016491">
    <property type="term" value="F:oxidoreductase activity"/>
    <property type="evidence" value="ECO:0007669"/>
    <property type="project" value="UniProtKB-KW"/>
</dbReference>
<dbReference type="PRINTS" id="PR00081">
    <property type="entry name" value="GDHRDH"/>
</dbReference>
<organism evidence="4 5">
    <name type="scientific">Fusarium austroafricanum</name>
    <dbReference type="NCBI Taxonomy" id="2364996"/>
    <lineage>
        <taxon>Eukaryota</taxon>
        <taxon>Fungi</taxon>
        <taxon>Dikarya</taxon>
        <taxon>Ascomycota</taxon>
        <taxon>Pezizomycotina</taxon>
        <taxon>Sordariomycetes</taxon>
        <taxon>Hypocreomycetidae</taxon>
        <taxon>Hypocreales</taxon>
        <taxon>Nectriaceae</taxon>
        <taxon>Fusarium</taxon>
        <taxon>Fusarium concolor species complex</taxon>
    </lineage>
</organism>
<proteinExistence type="inferred from homology"/>
<dbReference type="Pfam" id="PF00106">
    <property type="entry name" value="adh_short"/>
    <property type="match status" value="1"/>
</dbReference>
<keyword evidence="5" id="KW-1185">Reference proteome</keyword>
<comment type="caution">
    <text evidence="4">The sequence shown here is derived from an EMBL/GenBank/DDBJ whole genome shotgun (WGS) entry which is preliminary data.</text>
</comment>
<gene>
    <name evidence="4" type="ORF">F53441_4601</name>
</gene>
<dbReference type="PANTHER" id="PTHR43963:SF6">
    <property type="entry name" value="CHAIN DEHYDROGENASE FAMILY PROTEIN, PUTATIVE (AFU_ORTHOLOGUE AFUA_3G15350)-RELATED"/>
    <property type="match status" value="1"/>
</dbReference>
<dbReference type="Gene3D" id="3.40.50.720">
    <property type="entry name" value="NAD(P)-binding Rossmann-like Domain"/>
    <property type="match status" value="1"/>
</dbReference>
<dbReference type="OrthoDB" id="5423818at2759"/>
<dbReference type="SUPFAM" id="SSF51735">
    <property type="entry name" value="NAD(P)-binding Rossmann-fold domains"/>
    <property type="match status" value="1"/>
</dbReference>
<dbReference type="PANTHER" id="PTHR43963">
    <property type="entry name" value="CARBONYL REDUCTASE 1-RELATED"/>
    <property type="match status" value="1"/>
</dbReference>
<name>A0A8H4P996_9HYPO</name>
<dbReference type="InterPro" id="IPR002347">
    <property type="entry name" value="SDR_fam"/>
</dbReference>
<evidence type="ECO:0000313" key="4">
    <source>
        <dbReference type="EMBL" id="KAF4452582.1"/>
    </source>
</evidence>
<keyword evidence="2" id="KW-0521">NADP</keyword>
<comment type="similarity">
    <text evidence="1">Belongs to the short-chain dehydrogenases/reductases (SDR) family.</text>
</comment>
<evidence type="ECO:0000256" key="3">
    <source>
        <dbReference type="ARBA" id="ARBA00023002"/>
    </source>
</evidence>
<protein>
    <recommendedName>
        <fullName evidence="6">Transcription factor domain-containing protein</fullName>
    </recommendedName>
</protein>
<evidence type="ECO:0000256" key="2">
    <source>
        <dbReference type="ARBA" id="ARBA00022857"/>
    </source>
</evidence>
<sequence>MSRTLALITGATQGIGLATAKELAIKYNWHVLLGVRNTKVGEEVASDLCKDGHQASVVELDLTSPGSIERAIKHIDQEYGYLDVLINNAGVLLDRTPNLPHWDLYFKTFTTNVVGPGCLTQGLLPLIRKAKNGPPRIIFLTSSMGCLAHADDQTKHYYSIDYKAYDASKAATNMLMFNFARELDDVGGKVNSVCPGLVKTGMTGYHEWGTTTEVGAKRVVEVATAGEDGPHKTISDSNGELPSLKSEHLFLLTNLHSYFSPSNIAKTLMMEISAEPLFFQTCQLCEKAFTQEPDPWANCELQTIDGLTTAEPLQWSLDDFAAGFISPMNTLSTEISELAPTPLDILPSITNDTQINMQLRTLSSKGDLTRVSNRLSSLQHASRVIMQMLYAYPQMMLRRQTFPPFIHPHWHDKVLPETLGNCMSIAQLFAARTPETEAFLWRMVRAEEERFREKLYTFSPREVHMCLQVMIIYMMMSMSDSDKDGTQRTNGLFETAEVIGSRFLDLTGSYSTSEQTEPSTTWSDWIFAESRRRMSCLWLIISCVIVIENGRSCSGCSAMHTLALPSSKFVWEARSLEEWQTEKAFFDMSCPLTTLGELVDAKNNAGNVIEAQRLQSWELGSDKMTAMLNLAVEFVWGNAL</sequence>